<dbReference type="Proteomes" id="UP000657918">
    <property type="component" value="Unassembled WGS sequence"/>
</dbReference>
<keyword evidence="2" id="KW-1185">Reference proteome</keyword>
<organism evidence="1 2">
    <name type="scientific">Salix dunnii</name>
    <dbReference type="NCBI Taxonomy" id="1413687"/>
    <lineage>
        <taxon>Eukaryota</taxon>
        <taxon>Viridiplantae</taxon>
        <taxon>Streptophyta</taxon>
        <taxon>Embryophyta</taxon>
        <taxon>Tracheophyta</taxon>
        <taxon>Spermatophyta</taxon>
        <taxon>Magnoliopsida</taxon>
        <taxon>eudicotyledons</taxon>
        <taxon>Gunneridae</taxon>
        <taxon>Pentapetalae</taxon>
        <taxon>rosids</taxon>
        <taxon>fabids</taxon>
        <taxon>Malpighiales</taxon>
        <taxon>Salicaceae</taxon>
        <taxon>Saliceae</taxon>
        <taxon>Salix</taxon>
    </lineage>
</organism>
<evidence type="ECO:0000313" key="2">
    <source>
        <dbReference type="Proteomes" id="UP000657918"/>
    </source>
</evidence>
<dbReference type="AlphaFoldDB" id="A0A835MRM5"/>
<dbReference type="OrthoDB" id="1742875at2759"/>
<name>A0A835MRM5_9ROSI</name>
<proteinExistence type="predicted"/>
<reference evidence="1 2" key="1">
    <citation type="submission" date="2020-10" db="EMBL/GenBank/DDBJ databases">
        <title>Plant Genome Project.</title>
        <authorList>
            <person name="Zhang R.-G."/>
        </authorList>
    </citation>
    <scope>NUCLEOTIDE SEQUENCE [LARGE SCALE GENOMIC DNA]</scope>
    <source>
        <strain evidence="1">FAFU-HL-1</strain>
        <tissue evidence="1">Leaf</tissue>
    </source>
</reference>
<protein>
    <submittedName>
        <fullName evidence="1">Uncharacterized protein</fullName>
    </submittedName>
</protein>
<comment type="caution">
    <text evidence="1">The sequence shown here is derived from an EMBL/GenBank/DDBJ whole genome shotgun (WGS) entry which is preliminary data.</text>
</comment>
<gene>
    <name evidence="1" type="ORF">SADUNF_Sadunf09G0001200</name>
</gene>
<evidence type="ECO:0000313" key="1">
    <source>
        <dbReference type="EMBL" id="KAF9675140.1"/>
    </source>
</evidence>
<dbReference type="EMBL" id="JADGMS010000009">
    <property type="protein sequence ID" value="KAF9675140.1"/>
    <property type="molecule type" value="Genomic_DNA"/>
</dbReference>
<sequence length="82" mass="9170">MGTVIVVVVERVDLRVWREDGARFGFESYRFFFLVPFLFLRGGGGDGSGMNLSKVGEKILSSARSLGLLPPPVDRPEYDDKF</sequence>
<accession>A0A835MRM5</accession>